<reference evidence="3" key="2">
    <citation type="submission" date="2025-08" db="UniProtKB">
        <authorList>
            <consortium name="RefSeq"/>
        </authorList>
    </citation>
    <scope>IDENTIFICATION</scope>
    <source>
        <tissue evidence="3">Leaf</tissue>
    </source>
</reference>
<dbReference type="OrthoDB" id="1243645at2759"/>
<dbReference type="RefSeq" id="XP_009797637.1">
    <property type="nucleotide sequence ID" value="XM_009799335.1"/>
</dbReference>
<reference evidence="2" key="1">
    <citation type="journal article" date="2013" name="Genome Biol.">
        <title>Reference genomes and transcriptomes of Nicotiana sylvestris and Nicotiana tomentosiformis.</title>
        <authorList>
            <person name="Sierro N."/>
            <person name="Battey J.N."/>
            <person name="Ouadi S."/>
            <person name="Bovet L."/>
            <person name="Goepfert S."/>
            <person name="Bakaher N."/>
            <person name="Peitsch M.C."/>
            <person name="Ivanov N.V."/>
        </authorList>
    </citation>
    <scope>NUCLEOTIDE SEQUENCE [LARGE SCALE GENOMIC DNA]</scope>
</reference>
<dbReference type="InterPro" id="IPR013187">
    <property type="entry name" value="F-box-assoc_dom_typ3"/>
</dbReference>
<organism evidence="2 3">
    <name type="scientific">Nicotiana sylvestris</name>
    <name type="common">Wood tobacco</name>
    <name type="synonym">South American tobacco</name>
    <dbReference type="NCBI Taxonomy" id="4096"/>
    <lineage>
        <taxon>Eukaryota</taxon>
        <taxon>Viridiplantae</taxon>
        <taxon>Streptophyta</taxon>
        <taxon>Embryophyta</taxon>
        <taxon>Tracheophyta</taxon>
        <taxon>Spermatophyta</taxon>
        <taxon>Magnoliopsida</taxon>
        <taxon>eudicotyledons</taxon>
        <taxon>Gunneridae</taxon>
        <taxon>Pentapetalae</taxon>
        <taxon>asterids</taxon>
        <taxon>lamiids</taxon>
        <taxon>Solanales</taxon>
        <taxon>Solanaceae</taxon>
        <taxon>Nicotianoideae</taxon>
        <taxon>Nicotianeae</taxon>
        <taxon>Nicotiana</taxon>
    </lineage>
</organism>
<evidence type="ECO:0000313" key="3">
    <source>
        <dbReference type="RefSeq" id="XP_009797637.1"/>
    </source>
</evidence>
<dbReference type="AlphaFoldDB" id="A0A1U7Y094"/>
<sequence length="207" mass="24131">MENTLPPFFKLGDLMNSTTMLLYSLGFEAEEKKYKVLLITQHVKEGYRKQLILTLGIDKSWREIKSISPHVLSKPGICISGVIYRFAYHNGRAIAAFDVKSEKFNTIIALWNAYIWENDYKLIEVKDKLAVIGYQKYRRGYIQLWILEQRPVEEWETLEIPFPSLLNDIRSRVTSAFTSCDGEIVFILNIKPGTLWIIFQPFFLVVN</sequence>
<dbReference type="PANTHER" id="PTHR31111:SF138">
    <property type="entry name" value="F-BOX ASSOCIATED DOMAIN-CONTAINING PROTEIN"/>
    <property type="match status" value="1"/>
</dbReference>
<dbReference type="Pfam" id="PF08268">
    <property type="entry name" value="FBA_3"/>
    <property type="match status" value="1"/>
</dbReference>
<feature type="domain" description="F-box associated beta-propeller type 3" evidence="1">
    <location>
        <begin position="11"/>
        <end position="189"/>
    </location>
</feature>
<evidence type="ECO:0000259" key="1">
    <source>
        <dbReference type="Pfam" id="PF08268"/>
    </source>
</evidence>
<gene>
    <name evidence="3" type="primary">LOC104244035</name>
</gene>
<dbReference type="STRING" id="4096.A0A1U7Y094"/>
<dbReference type="eggNOG" id="ENOG502S9E8">
    <property type="taxonomic scope" value="Eukaryota"/>
</dbReference>
<proteinExistence type="predicted"/>
<dbReference type="Proteomes" id="UP000189701">
    <property type="component" value="Unplaced"/>
</dbReference>
<keyword evidence="2" id="KW-1185">Reference proteome</keyword>
<accession>A0A1U7Y094</accession>
<dbReference type="NCBIfam" id="TIGR01640">
    <property type="entry name" value="F_box_assoc_1"/>
    <property type="match status" value="1"/>
</dbReference>
<dbReference type="PANTHER" id="PTHR31111">
    <property type="entry name" value="BNAA05G37150D PROTEIN-RELATED"/>
    <property type="match status" value="1"/>
</dbReference>
<name>A0A1U7Y094_NICSY</name>
<dbReference type="InterPro" id="IPR017451">
    <property type="entry name" value="F-box-assoc_interact_dom"/>
</dbReference>
<evidence type="ECO:0000313" key="2">
    <source>
        <dbReference type="Proteomes" id="UP000189701"/>
    </source>
</evidence>
<protein>
    <submittedName>
        <fullName evidence="3">F-box protein At5g52620</fullName>
    </submittedName>
</protein>